<dbReference type="AlphaFoldDB" id="G0UMS6"/>
<dbReference type="SUPFAM" id="SSF57845">
    <property type="entry name" value="B-box zinc-binding domain"/>
    <property type="match status" value="1"/>
</dbReference>
<name>G0UMS6_TRYCI</name>
<organism evidence="2">
    <name type="scientific">Trypanosoma congolense (strain IL3000)</name>
    <dbReference type="NCBI Taxonomy" id="1068625"/>
    <lineage>
        <taxon>Eukaryota</taxon>
        <taxon>Discoba</taxon>
        <taxon>Euglenozoa</taxon>
        <taxon>Kinetoplastea</taxon>
        <taxon>Metakinetoplastina</taxon>
        <taxon>Trypanosomatida</taxon>
        <taxon>Trypanosomatidae</taxon>
        <taxon>Trypanosoma</taxon>
        <taxon>Nannomonas</taxon>
    </lineage>
</organism>
<evidence type="ECO:0000256" key="1">
    <source>
        <dbReference type="SAM" id="MobiDB-lite"/>
    </source>
</evidence>
<dbReference type="EMBL" id="HE575318">
    <property type="protein sequence ID" value="CCC90484.1"/>
    <property type="molecule type" value="Genomic_DNA"/>
</dbReference>
<gene>
    <name evidence="2" type="ORF">TCIL3000_5_1890</name>
</gene>
<protein>
    <submittedName>
        <fullName evidence="2">Uncharacterized protein TCIL3000_5_1890</fullName>
    </submittedName>
</protein>
<reference evidence="2" key="1">
    <citation type="journal article" date="2012" name="Proc. Natl. Acad. Sci. U.S.A.">
        <title>Antigenic diversity is generated by distinct evolutionary mechanisms in African trypanosome species.</title>
        <authorList>
            <person name="Jackson A.P."/>
            <person name="Berry A."/>
            <person name="Aslett M."/>
            <person name="Allison H.C."/>
            <person name="Burton P."/>
            <person name="Vavrova-Anderson J."/>
            <person name="Brown R."/>
            <person name="Browne H."/>
            <person name="Corton N."/>
            <person name="Hauser H."/>
            <person name="Gamble J."/>
            <person name="Gilderthorp R."/>
            <person name="Marcello L."/>
            <person name="McQuillan J."/>
            <person name="Otto T.D."/>
            <person name="Quail M.A."/>
            <person name="Sanders M.J."/>
            <person name="van Tonder A."/>
            <person name="Ginger M.L."/>
            <person name="Field M.C."/>
            <person name="Barry J.D."/>
            <person name="Hertz-Fowler C."/>
            <person name="Berriman M."/>
        </authorList>
    </citation>
    <scope>NUCLEOTIDE SEQUENCE</scope>
    <source>
        <strain evidence="2">IL3000</strain>
    </source>
</reference>
<evidence type="ECO:0000313" key="2">
    <source>
        <dbReference type="EMBL" id="CCC90484.1"/>
    </source>
</evidence>
<accession>G0UMS6</accession>
<feature type="region of interest" description="Disordered" evidence="1">
    <location>
        <begin position="272"/>
        <end position="293"/>
    </location>
</feature>
<proteinExistence type="predicted"/>
<sequence length="337" mass="38060">MTAEHFSPCPVFPGEVEDFYCTDCHTACSALSLLVGPHTGHSRVPLSLAARYFPSSLRRDAHTLLQRLRDEYERPRTEHLSALREAMEHVRRHKSRKLKEFQDIQCELMSLDRELDTLEKRHVSAICHWSRQRNLFPDEVRKLLRGADALTKAAGLNAGPLSPSDREVVKANDALQFSARQVIEKELEEVKHLLRNPLELLDAEKDEAMLHGGPVEDKPRNTPVDHIEQAMHFPFADGARRGDAKGCVDSTPLASDTQAVVHKLLATRSHCPVDPPGNSDQTIVNPDADPDDTLSPGCSVAGWRSAEEHRRWRDDVRRRERLLHEGIEHCLLGCMSR</sequence>
<dbReference type="VEuPathDB" id="TriTrypDB:TcIL3000_5_1890"/>